<sequence>MMRSFRWRVCRSGSGHRVAAPARRVRLRDGRRDRFELPSEHALALSVVDSPAYLVAAGEIITGYFLSLEHLEAAFRSDGGLPGDEVPGCTYHGIERYFRTAYVNQLAQVWFPAVPGLVEMAVEPWAADDWTGTIGMPITRIGYASPTALCTPGSLAQPGAYGPGTLGGPAQRLELLARAGFADPVLAADTGFNLVVVATKP</sequence>
<proteinExistence type="predicted"/>
<protein>
    <submittedName>
        <fullName evidence="1">Uncharacterized protein</fullName>
    </submittedName>
</protein>
<accession>A0A316EKC2</accession>
<keyword evidence="2" id="KW-1185">Reference proteome</keyword>
<reference evidence="1 2" key="1">
    <citation type="submission" date="2018-05" db="EMBL/GenBank/DDBJ databases">
        <title>Genomic Encyclopedia of Archaeal and Bacterial Type Strains, Phase II (KMG-II): from individual species to whole genera.</title>
        <authorList>
            <person name="Goeker M."/>
        </authorList>
    </citation>
    <scope>NUCLEOTIDE SEQUENCE [LARGE SCALE GENOMIC DNA]</scope>
    <source>
        <strain evidence="1 2">DSM 45184</strain>
    </source>
</reference>
<name>A0A316EKC2_9ACTN</name>
<evidence type="ECO:0000313" key="1">
    <source>
        <dbReference type="EMBL" id="PWK31469.1"/>
    </source>
</evidence>
<dbReference type="EMBL" id="QGGR01000033">
    <property type="protein sequence ID" value="PWK31469.1"/>
    <property type="molecule type" value="Genomic_DNA"/>
</dbReference>
<gene>
    <name evidence="1" type="ORF">BC793_1338</name>
</gene>
<comment type="caution">
    <text evidence="1">The sequence shown here is derived from an EMBL/GenBank/DDBJ whole genome shotgun (WGS) entry which is preliminary data.</text>
</comment>
<organism evidence="1 2">
    <name type="scientific">Actinoplanes xinjiangensis</name>
    <dbReference type="NCBI Taxonomy" id="512350"/>
    <lineage>
        <taxon>Bacteria</taxon>
        <taxon>Bacillati</taxon>
        <taxon>Actinomycetota</taxon>
        <taxon>Actinomycetes</taxon>
        <taxon>Micromonosporales</taxon>
        <taxon>Micromonosporaceae</taxon>
        <taxon>Actinoplanes</taxon>
    </lineage>
</organism>
<evidence type="ECO:0000313" key="2">
    <source>
        <dbReference type="Proteomes" id="UP000245697"/>
    </source>
</evidence>
<dbReference type="Proteomes" id="UP000245697">
    <property type="component" value="Unassembled WGS sequence"/>
</dbReference>
<dbReference type="AlphaFoldDB" id="A0A316EKC2"/>